<proteinExistence type="predicted"/>
<gene>
    <name evidence="1" type="ORF">CLV58_108185</name>
</gene>
<protein>
    <recommendedName>
        <fullName evidence="3">DUF1684 domain-containing protein</fullName>
    </recommendedName>
</protein>
<evidence type="ECO:0008006" key="3">
    <source>
        <dbReference type="Google" id="ProtNLM"/>
    </source>
</evidence>
<accession>A0A2T0T0U7</accession>
<organism evidence="1 2">
    <name type="scientific">Spirosoma oryzae</name>
    <dbReference type="NCBI Taxonomy" id="1469603"/>
    <lineage>
        <taxon>Bacteria</taxon>
        <taxon>Pseudomonadati</taxon>
        <taxon>Bacteroidota</taxon>
        <taxon>Cytophagia</taxon>
        <taxon>Cytophagales</taxon>
        <taxon>Cytophagaceae</taxon>
        <taxon>Spirosoma</taxon>
    </lineage>
</organism>
<sequence>MTTRTILLTLLGLGLLAFLYVTFFSESTSADASVDPVRYRQELLDKRTKKDEDFRSDSDSPVPDKATFNGLSYFAPDPAYRVTARLEPFADKTQKLVVRMSDGSEEVYEKFAHAVFRLNGETCRLLIVKVDDTYSILFRDLTSGQETYGGGRYLELDPKQLTDTQAILDFNTAYNPYCAYNPGYACPLPPAENKLPVAVKAGERYTHQPETARMPDSSRK</sequence>
<dbReference type="Pfam" id="PF07920">
    <property type="entry name" value="DUF1684"/>
    <property type="match status" value="1"/>
</dbReference>
<evidence type="ECO:0000313" key="2">
    <source>
        <dbReference type="Proteomes" id="UP000238375"/>
    </source>
</evidence>
<dbReference type="PANTHER" id="PTHR41913:SF1">
    <property type="entry name" value="DUF1684 DOMAIN-CONTAINING PROTEIN"/>
    <property type="match status" value="1"/>
</dbReference>
<dbReference type="RefSeq" id="WP_106137970.1">
    <property type="nucleotide sequence ID" value="NZ_PVTE01000008.1"/>
</dbReference>
<comment type="caution">
    <text evidence="1">The sequence shown here is derived from an EMBL/GenBank/DDBJ whole genome shotgun (WGS) entry which is preliminary data.</text>
</comment>
<name>A0A2T0T0U7_9BACT</name>
<keyword evidence="2" id="KW-1185">Reference proteome</keyword>
<dbReference type="EMBL" id="PVTE01000008">
    <property type="protein sequence ID" value="PRY39295.1"/>
    <property type="molecule type" value="Genomic_DNA"/>
</dbReference>
<dbReference type="PANTHER" id="PTHR41913">
    <property type="entry name" value="DUF1684 DOMAIN-CONTAINING PROTEIN"/>
    <property type="match status" value="1"/>
</dbReference>
<reference evidence="1 2" key="1">
    <citation type="submission" date="2018-03" db="EMBL/GenBank/DDBJ databases">
        <title>Genomic Encyclopedia of Archaeal and Bacterial Type Strains, Phase II (KMG-II): from individual species to whole genera.</title>
        <authorList>
            <person name="Goeker M."/>
        </authorList>
    </citation>
    <scope>NUCLEOTIDE SEQUENCE [LARGE SCALE GENOMIC DNA]</scope>
    <source>
        <strain evidence="1 2">DSM 28354</strain>
    </source>
</reference>
<dbReference type="InterPro" id="IPR012467">
    <property type="entry name" value="DUF1684"/>
</dbReference>
<dbReference type="AlphaFoldDB" id="A0A2T0T0U7"/>
<evidence type="ECO:0000313" key="1">
    <source>
        <dbReference type="EMBL" id="PRY39295.1"/>
    </source>
</evidence>
<dbReference type="OrthoDB" id="5493262at2"/>
<dbReference type="Proteomes" id="UP000238375">
    <property type="component" value="Unassembled WGS sequence"/>
</dbReference>